<keyword evidence="5" id="KW-0378">Hydrolase</keyword>
<sequence>MGFCFFNNVAVAVRVVQQLTPIKRILILDWDVHHGNGTQRAFYDDPSVLYISLHRYDNGEYYPNGPFGSMLSCGEGPGLGYSVNIPWPEKGMGDADYLHAFQSIVMPIAMEFAPELVIISAGFDAADGDDLGECHVSPTGYAHMTHMLSGLAGGKLVVALEGGYSLEAISASSLAVAKVILGEAPPVLEPMVATEIATETVWQVAMQQSKFWKSVTPKACEPRDDIEEISFSIPELLKAHRQEYLFRTHDMLQIPFVKPELDELYSSQVTCTQDIMTNQILVVFVHEFGNLRAELDSALTCNLQLEHSYLVDFSKQLIGWVKKAGYALLDVNLFPKLSLVPKPRNKDAKNKDARDYASDVMIYLWDNYISLTEARQVVLIGHGPGCQNLMDLLNQRNEPKPILLITKSFPSICDFITQMIAAKSGTLVNGAS</sequence>
<evidence type="ECO:0000256" key="4">
    <source>
        <dbReference type="ARBA" id="ARBA00022491"/>
    </source>
</evidence>
<evidence type="ECO:0000259" key="11">
    <source>
        <dbReference type="Pfam" id="PF09757"/>
    </source>
</evidence>
<evidence type="ECO:0000256" key="1">
    <source>
        <dbReference type="ARBA" id="ARBA00004123"/>
    </source>
</evidence>
<keyword evidence="8" id="KW-0804">Transcription</keyword>
<comment type="subcellular location">
    <subcellularLocation>
        <location evidence="1">Nucleus</location>
    </subcellularLocation>
</comment>
<dbReference type="GO" id="GO:0040029">
    <property type="term" value="P:epigenetic regulation of gene expression"/>
    <property type="evidence" value="ECO:0007669"/>
    <property type="project" value="TreeGrafter"/>
</dbReference>
<evidence type="ECO:0000256" key="2">
    <source>
        <dbReference type="ARBA" id="ARBA00007738"/>
    </source>
</evidence>
<dbReference type="InterPro" id="IPR023696">
    <property type="entry name" value="Ureohydrolase_dom_sf"/>
</dbReference>
<dbReference type="Pfam" id="PF09757">
    <property type="entry name" value="Arb2-like"/>
    <property type="match status" value="1"/>
</dbReference>
<feature type="domain" description="Histone deacetylase" evidence="10">
    <location>
        <begin position="1"/>
        <end position="178"/>
    </location>
</feature>
<dbReference type="Proteomes" id="UP000309038">
    <property type="component" value="Unassembled WGS sequence"/>
</dbReference>
<comment type="similarity">
    <text evidence="2">Belongs to the histone deacetylase family. HD type 2 subfamily.</text>
</comment>
<reference evidence="12 13" key="1">
    <citation type="submission" date="2019-02" db="EMBL/GenBank/DDBJ databases">
        <title>Genome sequencing of the rare red list fungi Phlebia centrifuga.</title>
        <authorList>
            <person name="Buettner E."/>
            <person name="Kellner H."/>
        </authorList>
    </citation>
    <scope>NUCLEOTIDE SEQUENCE [LARGE SCALE GENOMIC DNA]</scope>
    <source>
        <strain evidence="12 13">DSM 108282</strain>
    </source>
</reference>
<evidence type="ECO:0000256" key="6">
    <source>
        <dbReference type="ARBA" id="ARBA00022853"/>
    </source>
</evidence>
<protein>
    <recommendedName>
        <fullName evidence="3">histone deacetylase</fullName>
        <ecNumber evidence="3">3.5.1.98</ecNumber>
    </recommendedName>
</protein>
<keyword evidence="7" id="KW-0805">Transcription regulation</keyword>
<dbReference type="PRINTS" id="PR01270">
    <property type="entry name" value="HDASUPER"/>
</dbReference>
<evidence type="ECO:0000256" key="5">
    <source>
        <dbReference type="ARBA" id="ARBA00022801"/>
    </source>
</evidence>
<evidence type="ECO:0000256" key="9">
    <source>
        <dbReference type="ARBA" id="ARBA00023242"/>
    </source>
</evidence>
<dbReference type="InterPro" id="IPR019154">
    <property type="entry name" value="Arb2-like_domain"/>
</dbReference>
<dbReference type="AlphaFoldDB" id="A0A4S4KN44"/>
<evidence type="ECO:0000313" key="12">
    <source>
        <dbReference type="EMBL" id="THG99948.1"/>
    </source>
</evidence>
<dbReference type="Pfam" id="PF00850">
    <property type="entry name" value="Hist_deacetyl"/>
    <property type="match status" value="1"/>
</dbReference>
<keyword evidence="6" id="KW-0156">Chromatin regulator</keyword>
<dbReference type="SUPFAM" id="SSF52768">
    <property type="entry name" value="Arginase/deacetylase"/>
    <property type="match status" value="1"/>
</dbReference>
<feature type="domain" description="Arb2-like" evidence="11">
    <location>
        <begin position="236"/>
        <end position="399"/>
    </location>
</feature>
<keyword evidence="9" id="KW-0539">Nucleus</keyword>
<evidence type="ECO:0000256" key="3">
    <source>
        <dbReference type="ARBA" id="ARBA00012111"/>
    </source>
</evidence>
<dbReference type="PANTHER" id="PTHR10625:SF5">
    <property type="entry name" value="HISTONE DEACETYLASE"/>
    <property type="match status" value="1"/>
</dbReference>
<evidence type="ECO:0000259" key="10">
    <source>
        <dbReference type="Pfam" id="PF00850"/>
    </source>
</evidence>
<keyword evidence="13" id="KW-1185">Reference proteome</keyword>
<dbReference type="GO" id="GO:0000118">
    <property type="term" value="C:histone deacetylase complex"/>
    <property type="evidence" value="ECO:0007669"/>
    <property type="project" value="TreeGrafter"/>
</dbReference>
<dbReference type="InterPro" id="IPR037138">
    <property type="entry name" value="His_deacetylse_dom_sf"/>
</dbReference>
<evidence type="ECO:0000313" key="13">
    <source>
        <dbReference type="Proteomes" id="UP000309038"/>
    </source>
</evidence>
<dbReference type="InterPro" id="IPR023801">
    <property type="entry name" value="His_deacetylse_dom"/>
</dbReference>
<keyword evidence="4" id="KW-0678">Repressor</keyword>
<accession>A0A4S4KN44</accession>
<evidence type="ECO:0000256" key="7">
    <source>
        <dbReference type="ARBA" id="ARBA00023015"/>
    </source>
</evidence>
<evidence type="ECO:0000256" key="8">
    <source>
        <dbReference type="ARBA" id="ARBA00023163"/>
    </source>
</evidence>
<name>A0A4S4KN44_9APHY</name>
<comment type="caution">
    <text evidence="12">The sequence shown here is derived from an EMBL/GenBank/DDBJ whole genome shotgun (WGS) entry which is preliminary data.</text>
</comment>
<gene>
    <name evidence="12" type="ORF">EW026_g2521</name>
</gene>
<dbReference type="Gene3D" id="3.40.800.20">
    <property type="entry name" value="Histone deacetylase domain"/>
    <property type="match status" value="1"/>
</dbReference>
<dbReference type="InterPro" id="IPR000286">
    <property type="entry name" value="HDACs"/>
</dbReference>
<dbReference type="GO" id="GO:0141221">
    <property type="term" value="F:histone deacetylase activity, hydrolytic mechanism"/>
    <property type="evidence" value="ECO:0007669"/>
    <property type="project" value="UniProtKB-EC"/>
</dbReference>
<dbReference type="EMBL" id="SGPJ01000064">
    <property type="protein sequence ID" value="THG99948.1"/>
    <property type="molecule type" value="Genomic_DNA"/>
</dbReference>
<dbReference type="PANTHER" id="PTHR10625">
    <property type="entry name" value="HISTONE DEACETYLASE HDAC1-RELATED"/>
    <property type="match status" value="1"/>
</dbReference>
<dbReference type="EC" id="3.5.1.98" evidence="3"/>
<proteinExistence type="inferred from homology"/>
<organism evidence="12 13">
    <name type="scientific">Hermanssonia centrifuga</name>
    <dbReference type="NCBI Taxonomy" id="98765"/>
    <lineage>
        <taxon>Eukaryota</taxon>
        <taxon>Fungi</taxon>
        <taxon>Dikarya</taxon>
        <taxon>Basidiomycota</taxon>
        <taxon>Agaricomycotina</taxon>
        <taxon>Agaricomycetes</taxon>
        <taxon>Polyporales</taxon>
        <taxon>Meruliaceae</taxon>
        <taxon>Hermanssonia</taxon>
    </lineage>
</organism>